<accession>A0A1U9QMP3</accession>
<sequence length="738" mass="79532">MERWRPGARVAGASGGTDVRRLPPPVLPQFPGMRGFAELDSVIRRLGFRHAADLLRGPAVEAGTSVFATLPKATTDDGFRILDGLWFPARGRAWTRVDLRHIQETAERWRTSTDPRGGTAAALMDTMETVVRDDPMGPRRIVLWQVCRELKDRSGGPSAEAAEALGVHSTDAAPLAAAVAAGFAGRGPVRDAAESINEVWPGDRLREALRIAELLPPHATDHVLANFLTRLNDRAAAVDRLMEEARRLGQLGELRAATVSWLAAVRRATDDDRALAGLLGAAALLADERHSPDAPSPVDSTVRVSVERRAVTLRWTAARLPRDTARAGKDRGAPVSYRVLRFPDGAPEQAAEVPYTDSSLSVFDPGAPIGRRVRYAVLPLRRGQLAGVPRVTGAVLLVPDVEEVRAMPVPDGVRLQWRAHPAARGFRAVRSTARRAGGPDRAGQPTDGVPVDGLPVPAGRKGFVDRPLLPGTYLYEISCGYPAVPDLPGDEGELVWSPGLRVAATSVEWPSPVEDVTVRSLEGGTVTIDWRPPARGNGRLVEWPGLPMAPGDDVSGTPAARSAPGEGPVSVVPGARSRIRVTAVSVLGDRAVAGPSVLVERPGAVEDLTALRLAPGTAELRFRWPEPAVLVLVAWEQEGLRRETRVARSRYLAERRVEIPLTGRPCRIEVSAVPRPDAVSIPTVPATTSLPHVPEPPPQPPRNSRALALLTFPWTPWGNGGAPRGRPWWRRWRPRSGS</sequence>
<organism evidence="2 3">
    <name type="scientific">Streptomyces niveus</name>
    <name type="common">Streptomyces spheroides</name>
    <dbReference type="NCBI Taxonomy" id="193462"/>
    <lineage>
        <taxon>Bacteria</taxon>
        <taxon>Bacillati</taxon>
        <taxon>Actinomycetota</taxon>
        <taxon>Actinomycetes</taxon>
        <taxon>Kitasatosporales</taxon>
        <taxon>Streptomycetaceae</taxon>
        <taxon>Streptomyces</taxon>
    </lineage>
</organism>
<evidence type="ECO:0000256" key="1">
    <source>
        <dbReference type="SAM" id="MobiDB-lite"/>
    </source>
</evidence>
<dbReference type="SUPFAM" id="SSF49265">
    <property type="entry name" value="Fibronectin type III"/>
    <property type="match status" value="1"/>
</dbReference>
<reference evidence="2 3" key="1">
    <citation type="submission" date="2016-11" db="EMBL/GenBank/DDBJ databases">
        <title>Complete genome sequence of Streptomyces niveus SCSIO 3406.</title>
        <authorList>
            <person name="Zhu Q."/>
            <person name="Cheng W."/>
            <person name="Song Y."/>
            <person name="Li Q."/>
            <person name="Ju J."/>
        </authorList>
    </citation>
    <scope>NUCLEOTIDE SEQUENCE [LARGE SCALE GENOMIC DNA]</scope>
    <source>
        <strain evidence="2 3">SCSIO 3406</strain>
    </source>
</reference>
<evidence type="ECO:0000313" key="3">
    <source>
        <dbReference type="Proteomes" id="UP000189677"/>
    </source>
</evidence>
<gene>
    <name evidence="2" type="ORF">BBN63_04095</name>
</gene>
<name>A0A1U9QMP3_STRNV</name>
<dbReference type="KEGG" id="snw:BBN63_04095"/>
<dbReference type="EMBL" id="CP018047">
    <property type="protein sequence ID" value="AQU65546.1"/>
    <property type="molecule type" value="Genomic_DNA"/>
</dbReference>
<keyword evidence="3" id="KW-1185">Reference proteome</keyword>
<dbReference type="InterPro" id="IPR036116">
    <property type="entry name" value="FN3_sf"/>
</dbReference>
<dbReference type="Proteomes" id="UP000189677">
    <property type="component" value="Chromosome"/>
</dbReference>
<dbReference type="OrthoDB" id="4332701at2"/>
<evidence type="ECO:0008006" key="4">
    <source>
        <dbReference type="Google" id="ProtNLM"/>
    </source>
</evidence>
<feature type="region of interest" description="Disordered" evidence="1">
    <location>
        <begin position="1"/>
        <end position="24"/>
    </location>
</feature>
<dbReference type="RefSeq" id="WP_078074067.1">
    <property type="nucleotide sequence ID" value="NZ_CP018047.1"/>
</dbReference>
<evidence type="ECO:0000313" key="2">
    <source>
        <dbReference type="EMBL" id="AQU65546.1"/>
    </source>
</evidence>
<proteinExistence type="predicted"/>
<feature type="region of interest" description="Disordered" evidence="1">
    <location>
        <begin position="679"/>
        <end position="704"/>
    </location>
</feature>
<protein>
    <recommendedName>
        <fullName evidence="4">Fibronectin type-III domain-containing protein</fullName>
    </recommendedName>
</protein>
<dbReference type="AlphaFoldDB" id="A0A1U9QMP3"/>